<dbReference type="Pfam" id="PF13177">
    <property type="entry name" value="DNA_pol3_delta2"/>
    <property type="match status" value="1"/>
</dbReference>
<dbReference type="SUPFAM" id="SSF52540">
    <property type="entry name" value="P-loop containing nucleoside triphosphate hydrolases"/>
    <property type="match status" value="1"/>
</dbReference>
<feature type="region of interest" description="Disordered" evidence="1">
    <location>
        <begin position="87"/>
        <end position="126"/>
    </location>
</feature>
<gene>
    <name evidence="2" type="ORF">OVY01_12880</name>
</gene>
<dbReference type="EMBL" id="JAPMXC010000002">
    <property type="protein sequence ID" value="MCY0388115.1"/>
    <property type="molecule type" value="Genomic_DNA"/>
</dbReference>
<name>A0ABT3ZQA9_9BURK</name>
<evidence type="ECO:0000313" key="3">
    <source>
        <dbReference type="Proteomes" id="UP001082899"/>
    </source>
</evidence>
<dbReference type="Proteomes" id="UP001082899">
    <property type="component" value="Unassembled WGS sequence"/>
</dbReference>
<protein>
    <submittedName>
        <fullName evidence="2">DNA polymerase III subunit delta</fullName>
    </submittedName>
</protein>
<dbReference type="RefSeq" id="WP_267848083.1">
    <property type="nucleotide sequence ID" value="NZ_JAPMXC010000002.1"/>
</dbReference>
<dbReference type="InterPro" id="IPR027417">
    <property type="entry name" value="P-loop_NTPase"/>
</dbReference>
<dbReference type="InterPro" id="IPR050238">
    <property type="entry name" value="DNA_Rep/Repair_Clamp_Loader"/>
</dbReference>
<evidence type="ECO:0000313" key="2">
    <source>
        <dbReference type="EMBL" id="MCY0388115.1"/>
    </source>
</evidence>
<proteinExistence type="predicted"/>
<sequence length="362" mass="38417">MLPGAASALYPWQQAAWHALGDLRARWPHALLIHGQAGIGKTRFARQLAKALLCEGAQADARPCGACLACHWFEQGNHPDLRAVFPENLAPEPSEGDASAEATEGDTAARTAGTGGKSGASKAPSKEIKVEQVRSLLEFCGIGAHRSGHRVVLLYPAEALNAASSNALLKTLEEPPEGVVFLIVTSRIERLLPTIVSRCRQWPLGTPAAAPATAWLAAQGVSDAAAALAQAGGAPLAALEAEGGGDGAHRQFVLTQLAAGERCDAFACGETLQKVAVPMVLGWLQRWLYDLLSLRLAGTVRYYPNQQAALARCVAAADTVGLARMNQELARQRATEQHPLNARLVCEALFVRYRELFSGASR</sequence>
<comment type="caution">
    <text evidence="2">The sequence shown here is derived from an EMBL/GenBank/DDBJ whole genome shotgun (WGS) entry which is preliminary data.</text>
</comment>
<dbReference type="InterPro" id="IPR004622">
    <property type="entry name" value="DNA_pol_HolB"/>
</dbReference>
<dbReference type="NCBIfam" id="TIGR00678">
    <property type="entry name" value="holB"/>
    <property type="match status" value="1"/>
</dbReference>
<dbReference type="Gene3D" id="3.40.50.300">
    <property type="entry name" value="P-loop containing nucleotide triphosphate hydrolases"/>
    <property type="match status" value="1"/>
</dbReference>
<organism evidence="2 3">
    <name type="scientific">Robbsia betulipollinis</name>
    <dbReference type="NCBI Taxonomy" id="2981849"/>
    <lineage>
        <taxon>Bacteria</taxon>
        <taxon>Pseudomonadati</taxon>
        <taxon>Pseudomonadota</taxon>
        <taxon>Betaproteobacteria</taxon>
        <taxon>Burkholderiales</taxon>
        <taxon>Burkholderiaceae</taxon>
        <taxon>Robbsia</taxon>
    </lineage>
</organism>
<evidence type="ECO:0000256" key="1">
    <source>
        <dbReference type="SAM" id="MobiDB-lite"/>
    </source>
</evidence>
<reference evidence="2" key="1">
    <citation type="submission" date="2022-11" db="EMBL/GenBank/DDBJ databases">
        <title>Robbsia betulipollinis sp. nov., isolated from pollen of birch (Betula pendula).</title>
        <authorList>
            <person name="Shi H."/>
            <person name="Ambika Manirajan B."/>
            <person name="Ratering S."/>
            <person name="Geissler-Plaum R."/>
            <person name="Schnell S."/>
        </authorList>
    </citation>
    <scope>NUCLEOTIDE SEQUENCE</scope>
    <source>
        <strain evidence="2">Bb-Pol-6</strain>
    </source>
</reference>
<dbReference type="PANTHER" id="PTHR11669">
    <property type="entry name" value="REPLICATION FACTOR C / DNA POLYMERASE III GAMMA-TAU SUBUNIT"/>
    <property type="match status" value="1"/>
</dbReference>
<feature type="compositionally biased region" description="Low complexity" evidence="1">
    <location>
        <begin position="100"/>
        <end position="112"/>
    </location>
</feature>
<dbReference type="PANTHER" id="PTHR11669:SF8">
    <property type="entry name" value="DNA POLYMERASE III SUBUNIT DELTA"/>
    <property type="match status" value="1"/>
</dbReference>
<dbReference type="NCBIfam" id="NF005408">
    <property type="entry name" value="PRK06964.1"/>
    <property type="match status" value="1"/>
</dbReference>
<accession>A0ABT3ZQA9</accession>
<keyword evidence="3" id="KW-1185">Reference proteome</keyword>